<dbReference type="Proteomes" id="UP001576780">
    <property type="component" value="Unassembled WGS sequence"/>
</dbReference>
<evidence type="ECO:0000313" key="2">
    <source>
        <dbReference type="EMBL" id="MFB2839307.1"/>
    </source>
</evidence>
<dbReference type="RefSeq" id="WP_413281584.1">
    <property type="nucleotide sequence ID" value="NZ_JBHFNT010000303.1"/>
</dbReference>
<dbReference type="EMBL" id="JBHFNT010000303">
    <property type="protein sequence ID" value="MFB2839307.1"/>
    <property type="molecule type" value="Genomic_DNA"/>
</dbReference>
<accession>A0ABV4WW16</accession>
<feature type="compositionally biased region" description="Basic residues" evidence="1">
    <location>
        <begin position="1"/>
        <end position="15"/>
    </location>
</feature>
<comment type="caution">
    <text evidence="2">The sequence shown here is derived from an EMBL/GenBank/DDBJ whole genome shotgun (WGS) entry which is preliminary data.</text>
</comment>
<organism evidence="2 3">
    <name type="scientific">Floridaenema evergladense BLCC-F167</name>
    <dbReference type="NCBI Taxonomy" id="3153639"/>
    <lineage>
        <taxon>Bacteria</taxon>
        <taxon>Bacillati</taxon>
        <taxon>Cyanobacteriota</taxon>
        <taxon>Cyanophyceae</taxon>
        <taxon>Oscillatoriophycideae</taxon>
        <taxon>Aerosakkonematales</taxon>
        <taxon>Aerosakkonemataceae</taxon>
        <taxon>Floridanema</taxon>
        <taxon>Floridanema evergladense</taxon>
    </lineage>
</organism>
<name>A0ABV4WW16_9CYAN</name>
<protein>
    <submittedName>
        <fullName evidence="2">Uncharacterized protein</fullName>
    </submittedName>
</protein>
<keyword evidence="3" id="KW-1185">Reference proteome</keyword>
<gene>
    <name evidence="2" type="ORF">ACE1CA_32860</name>
</gene>
<evidence type="ECO:0000256" key="1">
    <source>
        <dbReference type="SAM" id="MobiDB-lite"/>
    </source>
</evidence>
<reference evidence="2 3" key="1">
    <citation type="submission" date="2024-09" db="EMBL/GenBank/DDBJ databases">
        <title>Floridaenema gen nov. (Aerosakkonemataceae, Aerosakkonematales ord. nov., Cyanobacteria) from benthic tropical and subtropical fresh waters, with the description of four new species.</title>
        <authorList>
            <person name="Moretto J.A."/>
            <person name="Berthold D.E."/>
            <person name="Lefler F.W."/>
            <person name="Huang I.-S."/>
            <person name="Laughinghouse H. IV."/>
        </authorList>
    </citation>
    <scope>NUCLEOTIDE SEQUENCE [LARGE SCALE GENOMIC DNA]</scope>
    <source>
        <strain evidence="2 3">BLCC-F167</strain>
    </source>
</reference>
<evidence type="ECO:0000313" key="3">
    <source>
        <dbReference type="Proteomes" id="UP001576780"/>
    </source>
</evidence>
<proteinExistence type="predicted"/>
<sequence length="57" mass="6694">MPKLTQKKPQYRKGNRAINEPSTVKPIPIEPDEETETILARIEAERDYYHTCTNSKY</sequence>
<feature type="region of interest" description="Disordered" evidence="1">
    <location>
        <begin position="1"/>
        <end position="28"/>
    </location>
</feature>